<dbReference type="EMBL" id="KK785438">
    <property type="protein sequence ID" value="KDO42749.1"/>
    <property type="molecule type" value="Genomic_DNA"/>
</dbReference>
<dbReference type="AlphaFoldDB" id="A0A067DIF3"/>
<accession>A0A067DIF3</accession>
<name>A0A067DIF3_CITSI</name>
<dbReference type="Proteomes" id="UP000027120">
    <property type="component" value="Unassembled WGS sequence"/>
</dbReference>
<evidence type="ECO:0000313" key="3">
    <source>
        <dbReference type="Proteomes" id="UP000027120"/>
    </source>
</evidence>
<feature type="compositionally biased region" description="Basic and acidic residues" evidence="1">
    <location>
        <begin position="46"/>
        <end position="67"/>
    </location>
</feature>
<feature type="region of interest" description="Disordered" evidence="1">
    <location>
        <begin position="46"/>
        <end position="74"/>
    </location>
</feature>
<evidence type="ECO:0000256" key="1">
    <source>
        <dbReference type="SAM" id="MobiDB-lite"/>
    </source>
</evidence>
<proteinExistence type="predicted"/>
<gene>
    <name evidence="2" type="ORF">CISIN_1g035060mg</name>
</gene>
<protein>
    <submittedName>
        <fullName evidence="2">Uncharacterized protein</fullName>
    </submittedName>
</protein>
<keyword evidence="3" id="KW-1185">Reference proteome</keyword>
<evidence type="ECO:0000313" key="2">
    <source>
        <dbReference type="EMBL" id="KDO42749.1"/>
    </source>
</evidence>
<reference evidence="2 3" key="1">
    <citation type="submission" date="2014-04" db="EMBL/GenBank/DDBJ databases">
        <authorList>
            <consortium name="International Citrus Genome Consortium"/>
            <person name="Gmitter F."/>
            <person name="Chen C."/>
            <person name="Farmerie W."/>
            <person name="Harkins T."/>
            <person name="Desany B."/>
            <person name="Mohiuddin M."/>
            <person name="Kodira C."/>
            <person name="Borodovsky M."/>
            <person name="Lomsadze A."/>
            <person name="Burns P."/>
            <person name="Jenkins J."/>
            <person name="Prochnik S."/>
            <person name="Shu S."/>
            <person name="Chapman J."/>
            <person name="Pitluck S."/>
            <person name="Schmutz J."/>
            <person name="Rokhsar D."/>
        </authorList>
    </citation>
    <scope>NUCLEOTIDE SEQUENCE</scope>
</reference>
<organism evidence="2 3">
    <name type="scientific">Citrus sinensis</name>
    <name type="common">Sweet orange</name>
    <name type="synonym">Citrus aurantium var. sinensis</name>
    <dbReference type="NCBI Taxonomy" id="2711"/>
    <lineage>
        <taxon>Eukaryota</taxon>
        <taxon>Viridiplantae</taxon>
        <taxon>Streptophyta</taxon>
        <taxon>Embryophyta</taxon>
        <taxon>Tracheophyta</taxon>
        <taxon>Spermatophyta</taxon>
        <taxon>Magnoliopsida</taxon>
        <taxon>eudicotyledons</taxon>
        <taxon>Gunneridae</taxon>
        <taxon>Pentapetalae</taxon>
        <taxon>rosids</taxon>
        <taxon>malvids</taxon>
        <taxon>Sapindales</taxon>
        <taxon>Rutaceae</taxon>
        <taxon>Aurantioideae</taxon>
        <taxon>Citrus</taxon>
    </lineage>
</organism>
<sequence>MGDEESRSRGFLKKNINEDRLSADVGDEFYYCLQCWMVMEMSGEGTREEWRGRSKERVKNGGDEVLRTRTSGGD</sequence>